<dbReference type="Proteomes" id="UP000826271">
    <property type="component" value="Unassembled WGS sequence"/>
</dbReference>
<sequence>MIMEEREEFMVPFNGGIPTLRRAHFLKPVTNNLTKTLSVSGKTISKLNEGQLKVDFRGRKYPQKRWKKWVDQLRPQYQYIWKKAGIFEGIVVSTYKIFRDNGLLIKLAEKWSEETNTFVFPWGEATVTLEDMTVLGGYSVLGESVLISVEREDSVEKQESLNRAYRDVRLKMNLPVATDTVWMDHFMGSNDRLEHEAFLSLWLSRFVFPIKYGVVGNHVFPLAIHLSVGIQIALAPAVLASIYRDLTLLKHSIVDLAQKKRDKSRVTVWAPFQLVQLWAWERFPSLGPIPNALKCEEPRAARWHRLRKPKGNDIMKGLDCSGKTFQWRPYTTVLRNWDFSKFYWENEEYVVLVESNVDMKLDSFARCLRLSELVGMDCVEHYFPHRVAMQFGLDQDIPGHVCMSNQSPRIAWDDYIRPITYSGFYIPPRLLESDVTTKYVEWWNQTTVVAENSKEIVAKDRMVEVEDHIEGTIETHIDEDDELTIAEAMRRRKMHLNVENDIVVNQTPFSGPENSSSSAVLGKCGKKRGEDMNLNKQRRTLVDAVEIVTEAGNLAKEENGEMSEAKLEEGNVELATSRVLGIELEARVKILERIIGLSKAGKLVPDAEKIAKMRS</sequence>
<dbReference type="AlphaFoldDB" id="A0AAV6XZQ8"/>
<protein>
    <recommendedName>
        <fullName evidence="1">Aminotransferase-like plant mobile domain-containing protein</fullName>
    </recommendedName>
</protein>
<organism evidence="2 3">
    <name type="scientific">Buddleja alternifolia</name>
    <dbReference type="NCBI Taxonomy" id="168488"/>
    <lineage>
        <taxon>Eukaryota</taxon>
        <taxon>Viridiplantae</taxon>
        <taxon>Streptophyta</taxon>
        <taxon>Embryophyta</taxon>
        <taxon>Tracheophyta</taxon>
        <taxon>Spermatophyta</taxon>
        <taxon>Magnoliopsida</taxon>
        <taxon>eudicotyledons</taxon>
        <taxon>Gunneridae</taxon>
        <taxon>Pentapetalae</taxon>
        <taxon>asterids</taxon>
        <taxon>lamiids</taxon>
        <taxon>Lamiales</taxon>
        <taxon>Scrophulariaceae</taxon>
        <taxon>Buddlejeae</taxon>
        <taxon>Buddleja</taxon>
    </lineage>
</organism>
<gene>
    <name evidence="2" type="ORF">BUALT_Bualt03G0118300</name>
</gene>
<dbReference type="InterPro" id="IPR019557">
    <property type="entry name" value="AminoTfrase-like_pln_mobile"/>
</dbReference>
<dbReference type="GO" id="GO:0010073">
    <property type="term" value="P:meristem maintenance"/>
    <property type="evidence" value="ECO:0007669"/>
    <property type="project" value="InterPro"/>
</dbReference>
<evidence type="ECO:0000313" key="3">
    <source>
        <dbReference type="Proteomes" id="UP000826271"/>
    </source>
</evidence>
<dbReference type="InterPro" id="IPR044824">
    <property type="entry name" value="MAIN-like"/>
</dbReference>
<dbReference type="PANTHER" id="PTHR46033:SF80">
    <property type="entry name" value="PROTEIN MAIN-LIKE 2-LIKE"/>
    <property type="match status" value="1"/>
</dbReference>
<name>A0AAV6XZQ8_9LAMI</name>
<evidence type="ECO:0000259" key="1">
    <source>
        <dbReference type="Pfam" id="PF10536"/>
    </source>
</evidence>
<dbReference type="PANTHER" id="PTHR46033">
    <property type="entry name" value="PROTEIN MAIN-LIKE 2"/>
    <property type="match status" value="1"/>
</dbReference>
<dbReference type="Pfam" id="PF10536">
    <property type="entry name" value="PMD"/>
    <property type="match status" value="1"/>
</dbReference>
<feature type="domain" description="Aminotransferase-like plant mobile" evidence="1">
    <location>
        <begin position="85"/>
        <end position="444"/>
    </location>
</feature>
<reference evidence="2" key="1">
    <citation type="submission" date="2019-10" db="EMBL/GenBank/DDBJ databases">
        <authorList>
            <person name="Zhang R."/>
            <person name="Pan Y."/>
            <person name="Wang J."/>
            <person name="Ma R."/>
            <person name="Yu S."/>
        </authorList>
    </citation>
    <scope>NUCLEOTIDE SEQUENCE</scope>
    <source>
        <strain evidence="2">LA-IB0</strain>
        <tissue evidence="2">Leaf</tissue>
    </source>
</reference>
<evidence type="ECO:0000313" key="2">
    <source>
        <dbReference type="EMBL" id="KAG8386142.1"/>
    </source>
</evidence>
<dbReference type="EMBL" id="WHWC01000003">
    <property type="protein sequence ID" value="KAG8386142.1"/>
    <property type="molecule type" value="Genomic_DNA"/>
</dbReference>
<keyword evidence="3" id="KW-1185">Reference proteome</keyword>
<accession>A0AAV6XZQ8</accession>
<comment type="caution">
    <text evidence="2">The sequence shown here is derived from an EMBL/GenBank/DDBJ whole genome shotgun (WGS) entry which is preliminary data.</text>
</comment>
<proteinExistence type="predicted"/>